<evidence type="ECO:0000259" key="6">
    <source>
        <dbReference type="Pfam" id="PF01699"/>
    </source>
</evidence>
<sequence>MTTEGRRRPPGQLVAALLAAMPGLVFGAATYLGLPHPEMPPPLAAVVYGVAIIGAAFTLSWGAEAAQVDISAGLAIALLALIAVLPEYAVDFVFTWQAGQIYEANGGQCVPLPGGANPCSLALANMTGANRVLVGVGWPLIILVASIAVWRSRRHGGGESSTTHHDEVDLAPAMSAEVVFLGLATLYSLTLPLRTSLTLLDLAVFVAIFAAYAWRLAQAPAQEPDLVGVSAWAGEKPRRARRAWVLGMFAVAGLVILATAEHFAQSLVDAGTELGIDQFLLVQWVAPLASESPELIVACLYAMRLKASDSLGTLLSSKVNQWTLLVGTIPLVFAVSATTIDGLPLDMNQRLELLITAAQSLFAVALLMDLRLSRRGAAALFTLFAVQFTVSVTAGPAVNRITILVLSAVYILLAIAQMLRLRRRVARTVRDGFAAPYAELEQDEPAAR</sequence>
<feature type="transmembrane region" description="Helical" evidence="5">
    <location>
        <begin position="70"/>
        <end position="89"/>
    </location>
</feature>
<dbReference type="Proteomes" id="UP001595909">
    <property type="component" value="Unassembled WGS sequence"/>
</dbReference>
<keyword evidence="3 5" id="KW-1133">Transmembrane helix</keyword>
<dbReference type="InterPro" id="IPR004837">
    <property type="entry name" value="NaCa_Exmemb"/>
</dbReference>
<comment type="subcellular location">
    <subcellularLocation>
        <location evidence="1">Membrane</location>
        <topology evidence="1">Multi-pass membrane protein</topology>
    </subcellularLocation>
</comment>
<feature type="transmembrane region" description="Helical" evidence="5">
    <location>
        <begin position="401"/>
        <end position="421"/>
    </location>
</feature>
<proteinExistence type="predicted"/>
<keyword evidence="4 5" id="KW-0472">Membrane</keyword>
<evidence type="ECO:0000313" key="8">
    <source>
        <dbReference type="Proteomes" id="UP001595909"/>
    </source>
</evidence>
<dbReference type="RefSeq" id="WP_274187990.1">
    <property type="nucleotide sequence ID" value="NZ_BAABHN010000051.1"/>
</dbReference>
<feature type="transmembrane region" description="Helical" evidence="5">
    <location>
        <begin position="132"/>
        <end position="150"/>
    </location>
</feature>
<feature type="transmembrane region" description="Helical" evidence="5">
    <location>
        <begin position="195"/>
        <end position="214"/>
    </location>
</feature>
<comment type="caution">
    <text evidence="7">The sequence shown here is derived from an EMBL/GenBank/DDBJ whole genome shotgun (WGS) entry which is preliminary data.</text>
</comment>
<evidence type="ECO:0000256" key="1">
    <source>
        <dbReference type="ARBA" id="ARBA00004141"/>
    </source>
</evidence>
<evidence type="ECO:0000256" key="2">
    <source>
        <dbReference type="ARBA" id="ARBA00022692"/>
    </source>
</evidence>
<feature type="transmembrane region" description="Helical" evidence="5">
    <location>
        <begin position="351"/>
        <end position="370"/>
    </location>
</feature>
<evidence type="ECO:0000256" key="5">
    <source>
        <dbReference type="SAM" id="Phobius"/>
    </source>
</evidence>
<feature type="transmembrane region" description="Helical" evidence="5">
    <location>
        <begin position="284"/>
        <end position="303"/>
    </location>
</feature>
<dbReference type="Gene3D" id="1.20.1420.30">
    <property type="entry name" value="NCX, central ion-binding region"/>
    <property type="match status" value="1"/>
</dbReference>
<protein>
    <submittedName>
        <fullName evidence="7">Sodium:proton exchanger</fullName>
    </submittedName>
</protein>
<evidence type="ECO:0000313" key="7">
    <source>
        <dbReference type="EMBL" id="MFC4835844.1"/>
    </source>
</evidence>
<keyword evidence="8" id="KW-1185">Reference proteome</keyword>
<accession>A0ABV9RQS3</accession>
<feature type="domain" description="Sodium/calcium exchanger membrane region" evidence="6">
    <location>
        <begin position="245"/>
        <end position="390"/>
    </location>
</feature>
<dbReference type="InterPro" id="IPR044880">
    <property type="entry name" value="NCX_ion-bd_dom_sf"/>
</dbReference>
<dbReference type="Pfam" id="PF01699">
    <property type="entry name" value="Na_Ca_ex"/>
    <property type="match status" value="2"/>
</dbReference>
<keyword evidence="2 5" id="KW-0812">Transmembrane</keyword>
<feature type="transmembrane region" description="Helical" evidence="5">
    <location>
        <begin position="243"/>
        <end position="264"/>
    </location>
</feature>
<organism evidence="7 8">
    <name type="scientific">Actinomycetospora chibensis</name>
    <dbReference type="NCBI Taxonomy" id="663606"/>
    <lineage>
        <taxon>Bacteria</taxon>
        <taxon>Bacillati</taxon>
        <taxon>Actinomycetota</taxon>
        <taxon>Actinomycetes</taxon>
        <taxon>Pseudonocardiales</taxon>
        <taxon>Pseudonocardiaceae</taxon>
        <taxon>Actinomycetospora</taxon>
    </lineage>
</organism>
<feature type="transmembrane region" description="Helical" evidence="5">
    <location>
        <begin position="43"/>
        <end position="63"/>
    </location>
</feature>
<name>A0ABV9RQS3_9PSEU</name>
<feature type="transmembrane region" description="Helical" evidence="5">
    <location>
        <begin position="377"/>
        <end position="395"/>
    </location>
</feature>
<reference evidence="8" key="1">
    <citation type="journal article" date="2019" name="Int. J. Syst. Evol. Microbiol.">
        <title>The Global Catalogue of Microorganisms (GCM) 10K type strain sequencing project: providing services to taxonomists for standard genome sequencing and annotation.</title>
        <authorList>
            <consortium name="The Broad Institute Genomics Platform"/>
            <consortium name="The Broad Institute Genome Sequencing Center for Infectious Disease"/>
            <person name="Wu L."/>
            <person name="Ma J."/>
        </authorList>
    </citation>
    <scope>NUCLEOTIDE SEQUENCE [LARGE SCALE GENOMIC DNA]</scope>
    <source>
        <strain evidence="8">CCUG 50347</strain>
    </source>
</reference>
<dbReference type="EMBL" id="JBHSIM010000051">
    <property type="protein sequence ID" value="MFC4835844.1"/>
    <property type="molecule type" value="Genomic_DNA"/>
</dbReference>
<gene>
    <name evidence="7" type="ORF">ACFPEL_25780</name>
</gene>
<evidence type="ECO:0000256" key="3">
    <source>
        <dbReference type="ARBA" id="ARBA00022989"/>
    </source>
</evidence>
<feature type="domain" description="Sodium/calcium exchanger membrane region" evidence="6">
    <location>
        <begin position="45"/>
        <end position="214"/>
    </location>
</feature>
<feature type="transmembrane region" description="Helical" evidence="5">
    <location>
        <begin position="170"/>
        <end position="189"/>
    </location>
</feature>
<feature type="transmembrane region" description="Helical" evidence="5">
    <location>
        <begin position="324"/>
        <end position="345"/>
    </location>
</feature>
<evidence type="ECO:0000256" key="4">
    <source>
        <dbReference type="ARBA" id="ARBA00023136"/>
    </source>
</evidence>